<name>A0A6T0WPH2_9DINO</name>
<organism evidence="4">
    <name type="scientific">Alexandrium monilatum</name>
    <dbReference type="NCBI Taxonomy" id="311494"/>
    <lineage>
        <taxon>Eukaryota</taxon>
        <taxon>Sar</taxon>
        <taxon>Alveolata</taxon>
        <taxon>Dinophyceae</taxon>
        <taxon>Gonyaulacales</taxon>
        <taxon>Pyrocystaceae</taxon>
        <taxon>Alexandrium</taxon>
    </lineage>
</organism>
<evidence type="ECO:0000313" key="3">
    <source>
        <dbReference type="EMBL" id="CAE4574974.1"/>
    </source>
</evidence>
<dbReference type="AlphaFoldDB" id="A0A6T0WPH2"/>
<evidence type="ECO:0000313" key="4">
    <source>
        <dbReference type="EMBL" id="CAE4574975.1"/>
    </source>
</evidence>
<dbReference type="EMBL" id="HBNR01021880">
    <property type="protein sequence ID" value="CAE4574973.1"/>
    <property type="molecule type" value="Transcribed_RNA"/>
</dbReference>
<protein>
    <submittedName>
        <fullName evidence="4">Uncharacterized protein</fullName>
    </submittedName>
</protein>
<accession>A0A6T0WPH2</accession>
<reference evidence="4" key="1">
    <citation type="submission" date="2021-01" db="EMBL/GenBank/DDBJ databases">
        <authorList>
            <person name="Corre E."/>
            <person name="Pelletier E."/>
            <person name="Niang G."/>
            <person name="Scheremetjew M."/>
            <person name="Finn R."/>
            <person name="Kale V."/>
            <person name="Holt S."/>
            <person name="Cochrane G."/>
            <person name="Meng A."/>
            <person name="Brown T."/>
            <person name="Cohen L."/>
        </authorList>
    </citation>
    <scope>NUCLEOTIDE SEQUENCE</scope>
    <source>
        <strain evidence="4">CCMP3105</strain>
    </source>
</reference>
<dbReference type="EMBL" id="HBNR01021882">
    <property type="protein sequence ID" value="CAE4574975.1"/>
    <property type="molecule type" value="Transcribed_RNA"/>
</dbReference>
<sequence>MGLALPRPEGQAQDAGPPSRLVPLSGPEAERGAAGFAACRAGAVCGTHLGRRPWRPVQPRALHCHTLLLAAWPGGGRPEKLAEFQRAWERLCSRGDSGT</sequence>
<gene>
    <name evidence="2" type="ORF">AMON00008_LOCUS14592</name>
    <name evidence="3" type="ORF">AMON00008_LOCUS14593</name>
    <name evidence="4" type="ORF">AMON00008_LOCUS14594</name>
</gene>
<evidence type="ECO:0000313" key="2">
    <source>
        <dbReference type="EMBL" id="CAE4574973.1"/>
    </source>
</evidence>
<evidence type="ECO:0000256" key="1">
    <source>
        <dbReference type="SAM" id="MobiDB-lite"/>
    </source>
</evidence>
<feature type="region of interest" description="Disordered" evidence="1">
    <location>
        <begin position="1"/>
        <end position="27"/>
    </location>
</feature>
<proteinExistence type="predicted"/>
<dbReference type="EMBL" id="HBNR01021881">
    <property type="protein sequence ID" value="CAE4574974.1"/>
    <property type="molecule type" value="Transcribed_RNA"/>
</dbReference>